<accession>A0ABY6KBW9</accession>
<feature type="transmembrane region" description="Helical" evidence="6">
    <location>
        <begin position="93"/>
        <end position="112"/>
    </location>
</feature>
<keyword evidence="2" id="KW-0813">Transport</keyword>
<gene>
    <name evidence="8" type="ORF">LAZ67_4001342</name>
</gene>
<keyword evidence="4 6" id="KW-1133">Transmembrane helix</keyword>
<evidence type="ECO:0000256" key="1">
    <source>
        <dbReference type="ARBA" id="ARBA00004141"/>
    </source>
</evidence>
<dbReference type="Proteomes" id="UP001235939">
    <property type="component" value="Chromosome 04"/>
</dbReference>
<evidence type="ECO:0000256" key="4">
    <source>
        <dbReference type="ARBA" id="ARBA00022989"/>
    </source>
</evidence>
<keyword evidence="3 6" id="KW-0812">Transmembrane</keyword>
<dbReference type="PANTHER" id="PTHR23503">
    <property type="entry name" value="SOLUTE CARRIER FAMILY 2"/>
    <property type="match status" value="1"/>
</dbReference>
<organism evidence="8 9">
    <name type="scientific">Cordylochernes scorpioides</name>
    <dbReference type="NCBI Taxonomy" id="51811"/>
    <lineage>
        <taxon>Eukaryota</taxon>
        <taxon>Metazoa</taxon>
        <taxon>Ecdysozoa</taxon>
        <taxon>Arthropoda</taxon>
        <taxon>Chelicerata</taxon>
        <taxon>Arachnida</taxon>
        <taxon>Pseudoscorpiones</taxon>
        <taxon>Cheliferoidea</taxon>
        <taxon>Chernetidae</taxon>
        <taxon>Cordylochernes</taxon>
    </lineage>
</organism>
<feature type="transmembrane region" description="Helical" evidence="6">
    <location>
        <begin position="61"/>
        <end position="87"/>
    </location>
</feature>
<reference evidence="8 9" key="1">
    <citation type="submission" date="2022-01" db="EMBL/GenBank/DDBJ databases">
        <title>A chromosomal length assembly of Cordylochernes scorpioides.</title>
        <authorList>
            <person name="Zeh D."/>
            <person name="Zeh J."/>
        </authorList>
    </citation>
    <scope>NUCLEOTIDE SEQUENCE [LARGE SCALE GENOMIC DNA]</scope>
    <source>
        <strain evidence="8">IN4F17</strain>
        <tissue evidence="8">Whole Body</tissue>
    </source>
</reference>
<dbReference type="InterPro" id="IPR045263">
    <property type="entry name" value="GLUT"/>
</dbReference>
<evidence type="ECO:0000313" key="8">
    <source>
        <dbReference type="EMBL" id="UYV66329.1"/>
    </source>
</evidence>
<dbReference type="PROSITE" id="PS50850">
    <property type="entry name" value="MFS"/>
    <property type="match status" value="1"/>
</dbReference>
<dbReference type="InterPro" id="IPR020846">
    <property type="entry name" value="MFS_dom"/>
</dbReference>
<dbReference type="InterPro" id="IPR036259">
    <property type="entry name" value="MFS_trans_sf"/>
</dbReference>
<evidence type="ECO:0000256" key="6">
    <source>
        <dbReference type="SAM" id="Phobius"/>
    </source>
</evidence>
<comment type="subcellular location">
    <subcellularLocation>
        <location evidence="1">Membrane</location>
        <topology evidence="1">Multi-pass membrane protein</topology>
    </subcellularLocation>
</comment>
<feature type="transmembrane region" description="Helical" evidence="6">
    <location>
        <begin position="159"/>
        <end position="180"/>
    </location>
</feature>
<feature type="transmembrane region" description="Helical" evidence="6">
    <location>
        <begin position="124"/>
        <end position="144"/>
    </location>
</feature>
<sequence length="204" mass="21408">MPSAQGVTKNLVFAIVAGAVGSAFQHGYNTGVVNAPQALVEEFINATYSVRFEEPAPHSTVTFIFSILVAVFCVGGVVGAGATAYVAERAGRRGGLLLGCVLVFVAAGLMGLARTARSYEMMVLGRFVIGVNAGLNAGLAPMYLAEISPLHLRGAVGTIYQLVITISILISQVLGLPSLLGTRDRWPYMFGRFYPLATVNIAAV</sequence>
<dbReference type="InterPro" id="IPR005829">
    <property type="entry name" value="Sugar_transporter_CS"/>
</dbReference>
<name>A0ABY6KBW9_9ARAC</name>
<dbReference type="PANTHER" id="PTHR23503:SF8">
    <property type="entry name" value="FACILITATED GLUCOSE TRANSPORTER PROTEIN 1"/>
    <property type="match status" value="1"/>
</dbReference>
<keyword evidence="9" id="KW-1185">Reference proteome</keyword>
<dbReference type="PRINTS" id="PR00171">
    <property type="entry name" value="SUGRTRNSPORT"/>
</dbReference>
<dbReference type="PROSITE" id="PS00217">
    <property type="entry name" value="SUGAR_TRANSPORT_2"/>
    <property type="match status" value="1"/>
</dbReference>
<dbReference type="Gene3D" id="1.20.1250.20">
    <property type="entry name" value="MFS general substrate transporter like domains"/>
    <property type="match status" value="1"/>
</dbReference>
<dbReference type="Pfam" id="PF00083">
    <property type="entry name" value="Sugar_tr"/>
    <property type="match status" value="1"/>
</dbReference>
<evidence type="ECO:0000259" key="7">
    <source>
        <dbReference type="PROSITE" id="PS50850"/>
    </source>
</evidence>
<keyword evidence="5 6" id="KW-0472">Membrane</keyword>
<dbReference type="SUPFAM" id="SSF103473">
    <property type="entry name" value="MFS general substrate transporter"/>
    <property type="match status" value="1"/>
</dbReference>
<dbReference type="EMBL" id="CP092866">
    <property type="protein sequence ID" value="UYV66329.1"/>
    <property type="molecule type" value="Genomic_DNA"/>
</dbReference>
<feature type="domain" description="Major facilitator superfamily (MFS) profile" evidence="7">
    <location>
        <begin position="15"/>
        <end position="204"/>
    </location>
</feature>
<dbReference type="InterPro" id="IPR005828">
    <property type="entry name" value="MFS_sugar_transport-like"/>
</dbReference>
<proteinExistence type="predicted"/>
<dbReference type="PROSITE" id="PS00216">
    <property type="entry name" value="SUGAR_TRANSPORT_1"/>
    <property type="match status" value="1"/>
</dbReference>
<evidence type="ECO:0000256" key="3">
    <source>
        <dbReference type="ARBA" id="ARBA00022692"/>
    </source>
</evidence>
<evidence type="ECO:0000313" key="9">
    <source>
        <dbReference type="Proteomes" id="UP001235939"/>
    </source>
</evidence>
<evidence type="ECO:0000256" key="5">
    <source>
        <dbReference type="ARBA" id="ARBA00023136"/>
    </source>
</evidence>
<evidence type="ECO:0000256" key="2">
    <source>
        <dbReference type="ARBA" id="ARBA00022448"/>
    </source>
</evidence>
<dbReference type="InterPro" id="IPR003663">
    <property type="entry name" value="Sugar/inositol_transpt"/>
</dbReference>
<protein>
    <submittedName>
        <fullName evidence="8">SLC2A4</fullName>
    </submittedName>
</protein>